<reference evidence="10 11" key="1">
    <citation type="submission" date="2016-10" db="EMBL/GenBank/DDBJ databases">
        <authorList>
            <person name="Cai Z."/>
        </authorList>
    </citation>
    <scope>NUCLEOTIDE SEQUENCE [LARGE SCALE GENOMIC DNA]</scope>
</reference>
<dbReference type="InterPro" id="IPR029058">
    <property type="entry name" value="AB_hydrolase_fold"/>
</dbReference>
<gene>
    <name evidence="10" type="ORF">BQ4739_LOCUS6859</name>
</gene>
<evidence type="ECO:0000256" key="2">
    <source>
        <dbReference type="ARBA" id="ARBA00022729"/>
    </source>
</evidence>
<feature type="compositionally biased region" description="Gly residues" evidence="7">
    <location>
        <begin position="75"/>
        <end position="89"/>
    </location>
</feature>
<evidence type="ECO:0000259" key="9">
    <source>
        <dbReference type="Pfam" id="PF04083"/>
    </source>
</evidence>
<keyword evidence="2 8" id="KW-0732">Signal</keyword>
<dbReference type="STRING" id="3088.A0A383VLN5"/>
<dbReference type="Pfam" id="PF04083">
    <property type="entry name" value="Abhydro_lipase"/>
    <property type="match status" value="1"/>
</dbReference>
<feature type="chain" id="PRO_5016665919" description="Partial AB-hydrolase lipase domain-containing protein" evidence="8">
    <location>
        <begin position="22"/>
        <end position="582"/>
    </location>
</feature>
<dbReference type="FunFam" id="3.40.50.1820:FF:000057">
    <property type="entry name" value="Lipase"/>
    <property type="match status" value="1"/>
</dbReference>
<evidence type="ECO:0000256" key="6">
    <source>
        <dbReference type="ARBA" id="ARBA00023180"/>
    </source>
</evidence>
<dbReference type="GO" id="GO:0016787">
    <property type="term" value="F:hydrolase activity"/>
    <property type="evidence" value="ECO:0007669"/>
    <property type="project" value="UniProtKB-KW"/>
</dbReference>
<evidence type="ECO:0000256" key="7">
    <source>
        <dbReference type="SAM" id="MobiDB-lite"/>
    </source>
</evidence>
<evidence type="ECO:0000256" key="1">
    <source>
        <dbReference type="ARBA" id="ARBA00010701"/>
    </source>
</evidence>
<keyword evidence="3" id="KW-0378">Hydrolase</keyword>
<keyword evidence="4" id="KW-0442">Lipid degradation</keyword>
<organism evidence="10 11">
    <name type="scientific">Tetradesmus obliquus</name>
    <name type="common">Green alga</name>
    <name type="synonym">Acutodesmus obliquus</name>
    <dbReference type="NCBI Taxonomy" id="3088"/>
    <lineage>
        <taxon>Eukaryota</taxon>
        <taxon>Viridiplantae</taxon>
        <taxon>Chlorophyta</taxon>
        <taxon>core chlorophytes</taxon>
        <taxon>Chlorophyceae</taxon>
        <taxon>CS clade</taxon>
        <taxon>Sphaeropleales</taxon>
        <taxon>Scenedesmaceae</taxon>
        <taxon>Tetradesmus</taxon>
    </lineage>
</organism>
<dbReference type="PANTHER" id="PTHR11005">
    <property type="entry name" value="LYSOSOMAL ACID LIPASE-RELATED"/>
    <property type="match status" value="1"/>
</dbReference>
<feature type="region of interest" description="Disordered" evidence="7">
    <location>
        <begin position="122"/>
        <end position="153"/>
    </location>
</feature>
<evidence type="ECO:0000313" key="10">
    <source>
        <dbReference type="EMBL" id="SZX66445.1"/>
    </source>
</evidence>
<keyword evidence="5" id="KW-0443">Lipid metabolism</keyword>
<evidence type="ECO:0000256" key="5">
    <source>
        <dbReference type="ARBA" id="ARBA00023098"/>
    </source>
</evidence>
<proteinExistence type="inferred from homology"/>
<feature type="region of interest" description="Disordered" evidence="7">
    <location>
        <begin position="71"/>
        <end position="94"/>
    </location>
</feature>
<dbReference type="InterPro" id="IPR006693">
    <property type="entry name" value="AB_hydrolase_lipase"/>
</dbReference>
<sequence>MQLLRTAAAILALCFVASCAAADGSGSLAAMLGSAAVKGAQQLNTIPAAVLAADGPTETSAATPTLDAANTTAAGAGGELGSRGFGSSGPGQRQRLGAELRTYLEKVFKDRPAALSRIREAYEKEQQQEGTQQGGAGGFGYRQPEPTDKQAPDAQQPAVEAMSLYINPPNTPQPGNPAIDALYEADHPEHQSRMQELVTQRGYPLETYTVVTRDGYELVMFRIPYGKYRNNQPGVKKPVVFLAHGVTLASDSFTILNANESMGFVLADAGFDVWFGNTRGNTYSRRNVNGLYTYMAEFWYFSFDQLSTIDLPTMIDFALAKAGASKLAFVGHSQGCTLAIALCADKPEYNNKFSVIAHMGPVVFVDFFRAPFLRFAAINSLDQLFIALSIGEFLPNRLVAPLYGTLCISWPLDEVCAAALSFIFYGPSIFITPDDYVSIATTWPSSVGSRNLVHWAQNFRSSELELRKYDFGTACNVTKWKFGHGFQPKPFRETCNQYEYGSEVPPAYDLTKVTAPTLMFLGENDIMSVASDVEEEVRRFGPAHRGDFIYSDYAHMDFVWDRNAKHLVDLADVFFRFSPGTF</sequence>
<dbReference type="SUPFAM" id="SSF53474">
    <property type="entry name" value="alpha/beta-Hydrolases"/>
    <property type="match status" value="1"/>
</dbReference>
<comment type="similarity">
    <text evidence="1">Belongs to the AB hydrolase superfamily. Lipase family.</text>
</comment>
<feature type="signal peptide" evidence="8">
    <location>
        <begin position="1"/>
        <end position="21"/>
    </location>
</feature>
<dbReference type="Gene3D" id="3.40.50.1820">
    <property type="entry name" value="alpha/beta hydrolase"/>
    <property type="match status" value="1"/>
</dbReference>
<dbReference type="AlphaFoldDB" id="A0A383VLN5"/>
<dbReference type="Proteomes" id="UP000256970">
    <property type="component" value="Unassembled WGS sequence"/>
</dbReference>
<feature type="domain" description="Partial AB-hydrolase lipase" evidence="9">
    <location>
        <begin position="195"/>
        <end position="254"/>
    </location>
</feature>
<name>A0A383VLN5_TETOB</name>
<dbReference type="GO" id="GO:0016042">
    <property type="term" value="P:lipid catabolic process"/>
    <property type="evidence" value="ECO:0007669"/>
    <property type="project" value="UniProtKB-KW"/>
</dbReference>
<accession>A0A383VLN5</accession>
<evidence type="ECO:0000256" key="3">
    <source>
        <dbReference type="ARBA" id="ARBA00022801"/>
    </source>
</evidence>
<keyword evidence="11" id="KW-1185">Reference proteome</keyword>
<protein>
    <recommendedName>
        <fullName evidence="9">Partial AB-hydrolase lipase domain-containing protein</fullName>
    </recommendedName>
</protein>
<evidence type="ECO:0000256" key="8">
    <source>
        <dbReference type="SAM" id="SignalP"/>
    </source>
</evidence>
<evidence type="ECO:0000313" key="11">
    <source>
        <dbReference type="Proteomes" id="UP000256970"/>
    </source>
</evidence>
<evidence type="ECO:0000256" key="4">
    <source>
        <dbReference type="ARBA" id="ARBA00022963"/>
    </source>
</evidence>
<dbReference type="PROSITE" id="PS51257">
    <property type="entry name" value="PROKAR_LIPOPROTEIN"/>
    <property type="match status" value="1"/>
</dbReference>
<keyword evidence="6" id="KW-0325">Glycoprotein</keyword>
<dbReference type="EMBL" id="FNXT01000701">
    <property type="protein sequence ID" value="SZX66445.1"/>
    <property type="molecule type" value="Genomic_DNA"/>
</dbReference>